<dbReference type="EMBL" id="JN799322">
    <property type="protein sequence ID" value="AFD62440.1"/>
    <property type="molecule type" value="Genomic_DNA"/>
</dbReference>
<accession>H9A2C5</accession>
<dbReference type="EMBL" id="JN799325">
    <property type="protein sequence ID" value="AFD62443.1"/>
    <property type="molecule type" value="Genomic_DNA"/>
</dbReference>
<dbReference type="EMBL" id="JN799306">
    <property type="protein sequence ID" value="AFD62424.1"/>
    <property type="molecule type" value="Genomic_DNA"/>
</dbReference>
<proteinExistence type="predicted"/>
<dbReference type="EMBL" id="JN799330">
    <property type="protein sequence ID" value="AFD62448.1"/>
    <property type="molecule type" value="Genomic_DNA"/>
</dbReference>
<dbReference type="EMBL" id="JN799321">
    <property type="protein sequence ID" value="AFD62439.1"/>
    <property type="molecule type" value="Genomic_DNA"/>
</dbReference>
<dbReference type="EMBL" id="JN799311">
    <property type="protein sequence ID" value="AFD62429.1"/>
    <property type="molecule type" value="Genomic_DNA"/>
</dbReference>
<dbReference type="EMBL" id="JN799324">
    <property type="protein sequence ID" value="AFD62442.1"/>
    <property type="molecule type" value="Genomic_DNA"/>
</dbReference>
<sequence>MVAEHLTPPQPDQQGPMDSTAGCLRGSGSAWNARGRPTCSPGSGAARRRPAGGARRGPRAGTGRRPATAAPAAGSPPRGAGSSCTARSTAPAFNQKRSQLLKSEMLPAIGGAINSERNNNKLNPEFFCTTQHVTTCQGTGTLLFSARVAEPSRTHGSVGGRGDGVVPPARPSWRRAPRAPENRDKRRGNGQKPTRDRQVEAASGNAKPMYDPARRPVQRTVSHTAGSDEMAPPTRTAPKQGRRRARAPGLGSTRRKRHRSRHRILPLLLRASPTPPQLASRQRRKPTSSLSLSLSLSLFVLLLHRNLSLSFFFFFGEIIKAARRSPPPIDRPVLPSRAPPRAYAAATAQVKAAS</sequence>
<feature type="region of interest" description="Disordered" evidence="1">
    <location>
        <begin position="1"/>
        <end position="98"/>
    </location>
</feature>
<feature type="compositionally biased region" description="Low complexity" evidence="1">
    <location>
        <begin position="59"/>
        <end position="83"/>
    </location>
</feature>
<gene>
    <name evidence="2" type="primary">sd1-1</name>
</gene>
<dbReference type="AlphaFoldDB" id="H9A2C5"/>
<dbReference type="EMBL" id="JN799332">
    <property type="protein sequence ID" value="AFD62450.1"/>
    <property type="molecule type" value="Genomic_DNA"/>
</dbReference>
<dbReference type="EMBL" id="JN799308">
    <property type="protein sequence ID" value="AFD62426.1"/>
    <property type="molecule type" value="Genomic_DNA"/>
</dbReference>
<dbReference type="EMBL" id="JN799319">
    <property type="protein sequence ID" value="AFD62437.1"/>
    <property type="molecule type" value="Genomic_DNA"/>
</dbReference>
<dbReference type="EMBL" id="JN799316">
    <property type="protein sequence ID" value="AFD62434.1"/>
    <property type="molecule type" value="Genomic_DNA"/>
</dbReference>
<dbReference type="EMBL" id="JN799328">
    <property type="protein sequence ID" value="AFD62446.1"/>
    <property type="molecule type" value="Genomic_DNA"/>
</dbReference>
<dbReference type="EMBL" id="JN799309">
    <property type="protein sequence ID" value="AFD62427.1"/>
    <property type="molecule type" value="Genomic_DNA"/>
</dbReference>
<dbReference type="EMBL" id="JN799329">
    <property type="protein sequence ID" value="AFD62447.1"/>
    <property type="molecule type" value="Genomic_DNA"/>
</dbReference>
<organism evidence="2">
    <name type="scientific">Eragrostis tef</name>
    <name type="common">Teff</name>
    <name type="synonym">Poa tef</name>
    <dbReference type="NCBI Taxonomy" id="110835"/>
    <lineage>
        <taxon>Eukaryota</taxon>
        <taxon>Viridiplantae</taxon>
        <taxon>Streptophyta</taxon>
        <taxon>Embryophyta</taxon>
        <taxon>Tracheophyta</taxon>
        <taxon>Spermatophyta</taxon>
        <taxon>Magnoliopsida</taxon>
        <taxon>Liliopsida</taxon>
        <taxon>Poales</taxon>
        <taxon>Poaceae</taxon>
        <taxon>PACMAD clade</taxon>
        <taxon>Chloridoideae</taxon>
        <taxon>Eragrostideae</taxon>
        <taxon>Eragrostidinae</taxon>
        <taxon>Eragrostis</taxon>
    </lineage>
</organism>
<dbReference type="EMBL" id="JN799305">
    <property type="protein sequence ID" value="AFD62423.1"/>
    <property type="molecule type" value="Genomic_DNA"/>
</dbReference>
<protein>
    <submittedName>
        <fullName evidence="2">Semi-dwarf-1</fullName>
    </submittedName>
</protein>
<dbReference type="EMBL" id="JN799314">
    <property type="protein sequence ID" value="AFD62432.1"/>
    <property type="molecule type" value="Genomic_DNA"/>
</dbReference>
<dbReference type="EMBL" id="JN799312">
    <property type="protein sequence ID" value="AFD62430.1"/>
    <property type="molecule type" value="Genomic_DNA"/>
</dbReference>
<evidence type="ECO:0000256" key="1">
    <source>
        <dbReference type="SAM" id="MobiDB-lite"/>
    </source>
</evidence>
<dbReference type="EMBL" id="JN799315">
    <property type="protein sequence ID" value="AFD62433.1"/>
    <property type="molecule type" value="Genomic_DNA"/>
</dbReference>
<dbReference type="EMBL" id="JN799334">
    <property type="protein sequence ID" value="AFD62452.1"/>
    <property type="molecule type" value="Genomic_DNA"/>
</dbReference>
<dbReference type="EMBL" id="JN799320">
    <property type="protein sequence ID" value="AFD62438.1"/>
    <property type="molecule type" value="Genomic_DNA"/>
</dbReference>
<feature type="region of interest" description="Disordered" evidence="1">
    <location>
        <begin position="152"/>
        <end position="263"/>
    </location>
</feature>
<dbReference type="EMBL" id="JN799318">
    <property type="protein sequence ID" value="AFD62436.1"/>
    <property type="molecule type" value="Genomic_DNA"/>
</dbReference>
<dbReference type="EMBL" id="JN799313">
    <property type="protein sequence ID" value="AFD62431.1"/>
    <property type="molecule type" value="Genomic_DNA"/>
</dbReference>
<dbReference type="EMBL" id="JN799304">
    <property type="protein sequence ID" value="AFD62422.1"/>
    <property type="molecule type" value="Genomic_DNA"/>
</dbReference>
<dbReference type="EMBL" id="JN799333">
    <property type="protein sequence ID" value="AFD62451.1"/>
    <property type="molecule type" value="Genomic_DNA"/>
</dbReference>
<dbReference type="EMBL" id="JN799323">
    <property type="protein sequence ID" value="AFD62441.1"/>
    <property type="molecule type" value="Genomic_DNA"/>
</dbReference>
<dbReference type="EMBL" id="JN799317">
    <property type="protein sequence ID" value="AFD62435.1"/>
    <property type="molecule type" value="Genomic_DNA"/>
</dbReference>
<feature type="compositionally biased region" description="Polar residues" evidence="1">
    <location>
        <begin position="84"/>
        <end position="98"/>
    </location>
</feature>
<dbReference type="EMBL" id="JN799331">
    <property type="protein sequence ID" value="AFD62449.1"/>
    <property type="molecule type" value="Genomic_DNA"/>
</dbReference>
<evidence type="ECO:0000313" key="2">
    <source>
        <dbReference type="EMBL" id="AFD62426.1"/>
    </source>
</evidence>
<name>H9A2C5_ERATE</name>
<feature type="compositionally biased region" description="Basic residues" evidence="1">
    <location>
        <begin position="253"/>
        <end position="263"/>
    </location>
</feature>
<dbReference type="EMBL" id="JN799327">
    <property type="protein sequence ID" value="AFD62445.1"/>
    <property type="molecule type" value="Genomic_DNA"/>
</dbReference>
<dbReference type="EMBL" id="JN799307">
    <property type="protein sequence ID" value="AFD62425.1"/>
    <property type="molecule type" value="Genomic_DNA"/>
</dbReference>
<dbReference type="EMBL" id="JN799310">
    <property type="protein sequence ID" value="AFD62428.1"/>
    <property type="molecule type" value="Genomic_DNA"/>
</dbReference>
<reference evidence="2" key="1">
    <citation type="journal article" date="2012" name="G3 (Bethesda)">
        <title>Haplotype Analysis and Linkage Disequilibrium at Five Loci in Eragrostis tef.</title>
        <authorList>
            <person name="Smith S.M."/>
            <person name="Yuan Y."/>
            <person name="Doust A.N."/>
            <person name="Bennetzen J.L."/>
        </authorList>
    </citation>
    <scope>NUCLEOTIDE SEQUENCE</scope>
</reference>
<dbReference type="EMBL" id="JN799326">
    <property type="protein sequence ID" value="AFD62444.1"/>
    <property type="molecule type" value="Genomic_DNA"/>
</dbReference>